<dbReference type="GO" id="GO:0071897">
    <property type="term" value="P:DNA biosynthetic process"/>
    <property type="evidence" value="ECO:0007669"/>
    <property type="project" value="UniProtKB-ARBA"/>
</dbReference>
<dbReference type="InterPro" id="IPR000477">
    <property type="entry name" value="RT_dom"/>
</dbReference>
<accession>A0A821TKV2</accession>
<dbReference type="InterPro" id="IPR012337">
    <property type="entry name" value="RNaseH-like_sf"/>
</dbReference>
<protein>
    <recommendedName>
        <fullName evidence="5">RNA-directed DNA polymerase from mobile element jockey</fullName>
    </recommendedName>
</protein>
<evidence type="ECO:0000259" key="2">
    <source>
        <dbReference type="PROSITE" id="PS50879"/>
    </source>
</evidence>
<comment type="caution">
    <text evidence="3">The sequence shown here is derived from an EMBL/GenBank/DDBJ whole genome shotgun (WGS) entry which is preliminary data.</text>
</comment>
<dbReference type="InterPro" id="IPR052560">
    <property type="entry name" value="RdDP_mobile_element"/>
</dbReference>
<dbReference type="AlphaFoldDB" id="A0A821TKV2"/>
<dbReference type="SUPFAM" id="SSF56672">
    <property type="entry name" value="DNA/RNA polymerases"/>
    <property type="match status" value="1"/>
</dbReference>
<dbReference type="CDD" id="cd09276">
    <property type="entry name" value="Rnase_HI_RT_non_LTR"/>
    <property type="match status" value="1"/>
</dbReference>
<dbReference type="PROSITE" id="PS50878">
    <property type="entry name" value="RT_POL"/>
    <property type="match status" value="1"/>
</dbReference>
<dbReference type="GO" id="GO:0042575">
    <property type="term" value="C:DNA polymerase complex"/>
    <property type="evidence" value="ECO:0007669"/>
    <property type="project" value="UniProtKB-ARBA"/>
</dbReference>
<feature type="domain" description="RNase H type-1" evidence="2">
    <location>
        <begin position="811"/>
        <end position="946"/>
    </location>
</feature>
<sequence>MFGCSTTDSNGVRLVEILDLHNLCLLNTGSPTRRTKPNEKLSAVDLSICTPDLASSRSWYTSSSTFGSDHFPIIISSPIRRSPYQKRQPRVKYKLNNADWLAFKSLVESKINDLPELVSGGETNSSKALATCLIESADQIFSVKRNPSNKIPFPPWWDRECMVAVSRRKEAERVYAEDMSNENLDILNEVISTTRKFLRDKSRQAGKIFVLLYLLLRALQKFGQVLNVFDLLSKNLYHRLHFPPFLTNAFLDRLAPPSAAESIYFPLESSLTDDSSSLNSSFSLHELKGVLSHVKDSSPGQDGIMYSFLSHLGDTALMYFLNLINSVMVTGNIPETWKSQEVIAIKKPNKPTNDVASYRPIALSSVLTKIAEHLVKNRLEWFIENNNLIANSQYGFRKSKSTIDNLAILTTDIRIAFSRDEDIVAAFLDISAAYDNVNISILQHKLLELQVPTLLIHFIINLLSCRYISLIVQKDGNITELKRTVFKGLPQGSVLSPLLYNIYTYDLELSINSHINVLQYADDLLFYSVDKSVVKACNSMSSSLNCLNIWLVKNDLDLSVSKSSIVVFSKKRTTPIINVTFNGQSLPLQTKIKFLGVVLDSKLSGLAHYEHVVMKCAQLLNIMKCLSGVWWGAHPFSMKLVYNALIRSVLDYGTFLLDGGSVLGSQKLDVIQSKALRIVTGVMKSSPSNALQVECCDPPLKLRRQFLSDRFLFKSMQFSNHPLHRKLHELNNIIHTSRYWRHKSLPCLIISFRKFLTLHSRIHRSPSLPIFMTQFNSLILDPDIRYNIGVCKQDILETNIRFISSVEEQNWEGWDYIFTDASKISVDDCVGVGLIHWQHKIIQKIKLPPESSVFTGECFALLKALELVILLKSKRTIIFSDSKSALQSLEKSPFQMKFCYPIICEIRDKLLICSQRNYTVIFAWIPSHSGIKGNEKADELAKEAIKDGDIVPYINYCHDLAALPKTHLWESWNDVWLRSSKFKGKHYAEIQPRIPSRPWFFEVKSSKTVTSIISRMRLGHVCTPHHLARLRIVDSNICECGEDIGDLDHIFFSCSQYDRTSFLNSLQSLHVPFPTKISCLLLYPLLYYNVLSSFIIYNNIKM</sequence>
<dbReference type="PANTHER" id="PTHR36688:SF2">
    <property type="entry name" value="ENDONUCLEASE_EXONUCLEASE_PHOSPHATASE DOMAIN-CONTAINING PROTEIN"/>
    <property type="match status" value="1"/>
</dbReference>
<dbReference type="Pfam" id="PF00075">
    <property type="entry name" value="RNase_H"/>
    <property type="match status" value="1"/>
</dbReference>
<dbReference type="OrthoDB" id="8058536at2759"/>
<dbReference type="GO" id="GO:0004523">
    <property type="term" value="F:RNA-DNA hybrid ribonuclease activity"/>
    <property type="evidence" value="ECO:0007669"/>
    <property type="project" value="InterPro"/>
</dbReference>
<dbReference type="Pfam" id="PF00078">
    <property type="entry name" value="RVT_1"/>
    <property type="match status" value="1"/>
</dbReference>
<evidence type="ECO:0000313" key="3">
    <source>
        <dbReference type="EMBL" id="CAF4874855.1"/>
    </source>
</evidence>
<dbReference type="EMBL" id="CAJOBZ010000024">
    <property type="protein sequence ID" value="CAF4874855.1"/>
    <property type="molecule type" value="Genomic_DNA"/>
</dbReference>
<dbReference type="InterPro" id="IPR043502">
    <property type="entry name" value="DNA/RNA_pol_sf"/>
</dbReference>
<dbReference type="InterPro" id="IPR005135">
    <property type="entry name" value="Endo/exonuclease/phosphatase"/>
</dbReference>
<dbReference type="Gene3D" id="3.60.10.10">
    <property type="entry name" value="Endonuclease/exonuclease/phosphatase"/>
    <property type="match status" value="1"/>
</dbReference>
<name>A0A821TKV2_9NEOP</name>
<dbReference type="PANTHER" id="PTHR36688">
    <property type="entry name" value="ENDO/EXONUCLEASE/PHOSPHATASE DOMAIN-CONTAINING PROTEIN"/>
    <property type="match status" value="1"/>
</dbReference>
<keyword evidence="4" id="KW-1185">Reference proteome</keyword>
<organism evidence="3 4">
    <name type="scientific">Pieris macdunnoughi</name>
    <dbReference type="NCBI Taxonomy" id="345717"/>
    <lineage>
        <taxon>Eukaryota</taxon>
        <taxon>Metazoa</taxon>
        <taxon>Ecdysozoa</taxon>
        <taxon>Arthropoda</taxon>
        <taxon>Hexapoda</taxon>
        <taxon>Insecta</taxon>
        <taxon>Pterygota</taxon>
        <taxon>Neoptera</taxon>
        <taxon>Endopterygota</taxon>
        <taxon>Lepidoptera</taxon>
        <taxon>Glossata</taxon>
        <taxon>Ditrysia</taxon>
        <taxon>Papilionoidea</taxon>
        <taxon>Pieridae</taxon>
        <taxon>Pierinae</taxon>
        <taxon>Pieris</taxon>
    </lineage>
</organism>
<dbReference type="InterPro" id="IPR036397">
    <property type="entry name" value="RNaseH_sf"/>
</dbReference>
<proteinExistence type="predicted"/>
<dbReference type="CDD" id="cd01650">
    <property type="entry name" value="RT_nLTR_like"/>
    <property type="match status" value="1"/>
</dbReference>
<evidence type="ECO:0000259" key="1">
    <source>
        <dbReference type="PROSITE" id="PS50878"/>
    </source>
</evidence>
<dbReference type="InterPro" id="IPR036691">
    <property type="entry name" value="Endo/exonu/phosph_ase_sf"/>
</dbReference>
<dbReference type="GO" id="GO:0003676">
    <property type="term" value="F:nucleic acid binding"/>
    <property type="evidence" value="ECO:0007669"/>
    <property type="project" value="InterPro"/>
</dbReference>
<dbReference type="Gene3D" id="3.30.420.10">
    <property type="entry name" value="Ribonuclease H-like superfamily/Ribonuclease H"/>
    <property type="match status" value="1"/>
</dbReference>
<evidence type="ECO:0008006" key="5">
    <source>
        <dbReference type="Google" id="ProtNLM"/>
    </source>
</evidence>
<dbReference type="Pfam" id="PF14529">
    <property type="entry name" value="Exo_endo_phos_2"/>
    <property type="match status" value="1"/>
</dbReference>
<reference evidence="3" key="1">
    <citation type="submission" date="2021-02" db="EMBL/GenBank/DDBJ databases">
        <authorList>
            <person name="Steward A R."/>
        </authorList>
    </citation>
    <scope>NUCLEOTIDE SEQUENCE</scope>
</reference>
<dbReference type="SUPFAM" id="SSF53098">
    <property type="entry name" value="Ribonuclease H-like"/>
    <property type="match status" value="1"/>
</dbReference>
<feature type="domain" description="Reverse transcriptase" evidence="1">
    <location>
        <begin position="326"/>
        <end position="599"/>
    </location>
</feature>
<dbReference type="InterPro" id="IPR002156">
    <property type="entry name" value="RNaseH_domain"/>
</dbReference>
<gene>
    <name evidence="3" type="ORF">PMACD_LOCUS9083</name>
</gene>
<dbReference type="PROSITE" id="PS50879">
    <property type="entry name" value="RNASE_H_1"/>
    <property type="match status" value="1"/>
</dbReference>
<evidence type="ECO:0000313" key="4">
    <source>
        <dbReference type="Proteomes" id="UP000663880"/>
    </source>
</evidence>
<dbReference type="Proteomes" id="UP000663880">
    <property type="component" value="Unassembled WGS sequence"/>
</dbReference>
<dbReference type="SUPFAM" id="SSF56219">
    <property type="entry name" value="DNase I-like"/>
    <property type="match status" value="1"/>
</dbReference>